<proteinExistence type="predicted"/>
<dbReference type="AlphaFoldDB" id="A0A2M6XC70"/>
<keyword evidence="2" id="KW-1133">Transmembrane helix</keyword>
<keyword evidence="2" id="KW-0472">Membrane</keyword>
<sequence>MKEENKNMDPKINQPEPNLSETISTQPIPPSPKFKLPLVLEMIFLLVVVGGCGILLGKSLNTSQPSAQPTVATLPTQIPTAISDETANWKVYKNTRLGFGFKYPGSLMPCEDGNFTGLISSGPYANPDENQCEVAKNRGYLILFLLNKDDKEFQNFRQENYLNSFSNYKDTEMKIDNKNAEAISGIEKETPLSFKILKIRMGDSFLIIKATGEEQHIAILDQILSTFKFL</sequence>
<evidence type="ECO:0000256" key="1">
    <source>
        <dbReference type="SAM" id="MobiDB-lite"/>
    </source>
</evidence>
<name>A0A2M6XC70_9BACT</name>
<feature type="compositionally biased region" description="Polar residues" evidence="1">
    <location>
        <begin position="15"/>
        <end position="26"/>
    </location>
</feature>
<evidence type="ECO:0000256" key="2">
    <source>
        <dbReference type="SAM" id="Phobius"/>
    </source>
</evidence>
<keyword evidence="2" id="KW-0812">Transmembrane</keyword>
<reference evidence="4" key="1">
    <citation type="submission" date="2017-09" db="EMBL/GenBank/DDBJ databases">
        <title>Depth-based differentiation of microbial function through sediment-hosted aquifers and enrichment of novel symbionts in the deep terrestrial subsurface.</title>
        <authorList>
            <person name="Probst A.J."/>
            <person name="Ladd B."/>
            <person name="Jarett J.K."/>
            <person name="Geller-Mcgrath D.E."/>
            <person name="Sieber C.M.K."/>
            <person name="Emerson J.B."/>
            <person name="Anantharaman K."/>
            <person name="Thomas B.C."/>
            <person name="Malmstrom R."/>
            <person name="Stieglmeier M."/>
            <person name="Klingl A."/>
            <person name="Woyke T."/>
            <person name="Ryan C.M."/>
            <person name="Banfield J.F."/>
        </authorList>
    </citation>
    <scope>NUCLEOTIDE SEQUENCE [LARGE SCALE GENOMIC DNA]</scope>
</reference>
<feature type="region of interest" description="Disordered" evidence="1">
    <location>
        <begin position="1"/>
        <end position="27"/>
    </location>
</feature>
<comment type="caution">
    <text evidence="3">The sequence shown here is derived from an EMBL/GenBank/DDBJ whole genome shotgun (WGS) entry which is preliminary data.</text>
</comment>
<evidence type="ECO:0000313" key="4">
    <source>
        <dbReference type="Proteomes" id="UP000228996"/>
    </source>
</evidence>
<dbReference type="EMBL" id="PEYO01000020">
    <property type="protein sequence ID" value="PIU03240.1"/>
    <property type="molecule type" value="Genomic_DNA"/>
</dbReference>
<dbReference type="Proteomes" id="UP000228996">
    <property type="component" value="Unassembled WGS sequence"/>
</dbReference>
<protein>
    <submittedName>
        <fullName evidence="3">Uncharacterized protein</fullName>
    </submittedName>
</protein>
<evidence type="ECO:0000313" key="3">
    <source>
        <dbReference type="EMBL" id="PIU03240.1"/>
    </source>
</evidence>
<accession>A0A2M6XC70</accession>
<organism evidence="3 4">
    <name type="scientific">Candidatus Shapirobacteria bacterium CG08_land_8_20_14_0_20_39_18</name>
    <dbReference type="NCBI Taxonomy" id="1974883"/>
    <lineage>
        <taxon>Bacteria</taxon>
        <taxon>Candidatus Shapironibacteriota</taxon>
    </lineage>
</organism>
<gene>
    <name evidence="3" type="ORF">COT44_04195</name>
</gene>
<feature type="transmembrane region" description="Helical" evidence="2">
    <location>
        <begin position="36"/>
        <end position="56"/>
    </location>
</feature>